<dbReference type="Gene3D" id="3.40.50.720">
    <property type="entry name" value="NAD(P)-binding Rossmann-like Domain"/>
    <property type="match status" value="1"/>
</dbReference>
<dbReference type="AlphaFoldDB" id="B3V5M8"/>
<feature type="domain" description="CoA-binding" evidence="1">
    <location>
        <begin position="20"/>
        <end position="112"/>
    </location>
</feature>
<organism evidence="2">
    <name type="scientific">uncultured marine crenarchaeote KM3-34-D9</name>
    <dbReference type="NCBI Taxonomy" id="526677"/>
    <lineage>
        <taxon>Archaea</taxon>
        <taxon>Nitrososphaerota</taxon>
        <taxon>Nitrososphaeria</taxon>
        <taxon>Nitrosopumilales</taxon>
        <taxon>environmental samples</taxon>
    </lineage>
</organism>
<dbReference type="SUPFAM" id="SSF51735">
    <property type="entry name" value="NAD(P)-binding Rossmann-fold domains"/>
    <property type="match status" value="1"/>
</dbReference>
<dbReference type="PANTHER" id="PTHR33303">
    <property type="entry name" value="CYTOPLASMIC PROTEIN-RELATED"/>
    <property type="match status" value="1"/>
</dbReference>
<dbReference type="Pfam" id="PF13380">
    <property type="entry name" value="CoA_binding_2"/>
    <property type="match status" value="1"/>
</dbReference>
<accession>B3V5M8</accession>
<proteinExistence type="predicted"/>
<protein>
    <submittedName>
        <fullName evidence="2">Succinyl-CoA synthetase alpha subunit-related enzyme</fullName>
    </submittedName>
</protein>
<reference evidence="2" key="1">
    <citation type="journal article" date="2008" name="ISME J.">
        <title>Hindsight in the relative abundance, metabolic potential and genome dynamics of uncultivated marine archaea from comparative metagenomic analyses of bathypelagic plankton of different oceanic regions.</title>
        <authorList>
            <person name="Martin-Cuadrado A.B."/>
            <person name="Rodriguez-Valera F."/>
            <person name="Moreira D."/>
            <person name="Alba J.C."/>
            <person name="Ivars-Martinez E."/>
            <person name="Henn M.R."/>
            <person name="Talla E."/>
            <person name="Lopez-Garcia P."/>
        </authorList>
    </citation>
    <scope>NUCLEOTIDE SEQUENCE</scope>
</reference>
<evidence type="ECO:0000313" key="2">
    <source>
        <dbReference type="EMBL" id="ACF09602.1"/>
    </source>
</evidence>
<name>B3V5M8_9ARCH</name>
<dbReference type="EMBL" id="EU686619">
    <property type="protein sequence ID" value="ACF09602.1"/>
    <property type="molecule type" value="Genomic_DNA"/>
</dbReference>
<evidence type="ECO:0000259" key="1">
    <source>
        <dbReference type="SMART" id="SM00881"/>
    </source>
</evidence>
<dbReference type="PANTHER" id="PTHR33303:SF2">
    <property type="entry name" value="COA-BINDING DOMAIN-CONTAINING PROTEIN"/>
    <property type="match status" value="1"/>
</dbReference>
<dbReference type="InterPro" id="IPR036291">
    <property type="entry name" value="NAD(P)-bd_dom_sf"/>
</dbReference>
<dbReference type="SMART" id="SM00881">
    <property type="entry name" value="CoA_binding"/>
    <property type="match status" value="1"/>
</dbReference>
<sequence>MLVSVFMERDSYTDKEIKDILTLKKIAVIGMSRHSNKAAHFVPKYLSEQGYDITPINPIAEEILGKKSYPDILSVADLIDIVDIFRPSEQVLPVVQDAIKIKPKVIWLQEGIHNLEAEELARKHGIKVVYNRCMLAEHQRLF</sequence>
<dbReference type="InterPro" id="IPR003781">
    <property type="entry name" value="CoA-bd"/>
</dbReference>